<organism evidence="2 3">
    <name type="scientific">Legionella sainthelensi</name>
    <dbReference type="NCBI Taxonomy" id="28087"/>
    <lineage>
        <taxon>Bacteria</taxon>
        <taxon>Pseudomonadati</taxon>
        <taxon>Pseudomonadota</taxon>
        <taxon>Gammaproteobacteria</taxon>
        <taxon>Legionellales</taxon>
        <taxon>Legionellaceae</taxon>
        <taxon>Legionella</taxon>
    </lineage>
</organism>
<sequence>MKKDDLMDIEHIKKEVKLFLLNSFRIKDIGYSDNIFDTGATHSLFFIQLLVFIEKKFKIDLEVGEFEPNQLTSIDTIAGFISRKLQLNHK</sequence>
<dbReference type="InterPro" id="IPR036736">
    <property type="entry name" value="ACP-like_sf"/>
</dbReference>
<evidence type="ECO:0000313" key="2">
    <source>
        <dbReference type="EMBL" id="AUH71110.1"/>
    </source>
</evidence>
<dbReference type="Gene3D" id="1.10.1200.10">
    <property type="entry name" value="ACP-like"/>
    <property type="match status" value="1"/>
</dbReference>
<evidence type="ECO:0000313" key="3">
    <source>
        <dbReference type="Proteomes" id="UP000234343"/>
    </source>
</evidence>
<dbReference type="KEGG" id="lsh:CAB17_02825"/>
<accession>A0A2H5FHT3</accession>
<keyword evidence="3" id="KW-1185">Reference proteome</keyword>
<dbReference type="EMBL" id="CP025491">
    <property type="protein sequence ID" value="AUH71110.1"/>
    <property type="molecule type" value="Genomic_DNA"/>
</dbReference>
<reference evidence="2 3" key="1">
    <citation type="submission" date="2017-12" db="EMBL/GenBank/DDBJ databases">
        <title>Legionella sainthelensi LA01-117, whole genome sequence of a clinical isolate from New Zealand.</title>
        <authorList>
            <person name="Cree S.L."/>
            <person name="Slow S."/>
            <person name="Kennedy M.A."/>
            <person name="Murdoch D.R."/>
            <person name="Biggs P.J."/>
            <person name="Anderson T."/>
        </authorList>
    </citation>
    <scope>NUCLEOTIDE SEQUENCE [LARGE SCALE GENOMIC DNA]</scope>
    <source>
        <strain evidence="2 3">LA01-117</strain>
    </source>
</reference>
<dbReference type="SUPFAM" id="SSF47336">
    <property type="entry name" value="ACP-like"/>
    <property type="match status" value="1"/>
</dbReference>
<proteinExistence type="predicted"/>
<gene>
    <name evidence="2" type="ORF">CAB17_02825</name>
</gene>
<dbReference type="InterPro" id="IPR009081">
    <property type="entry name" value="PP-bd_ACP"/>
</dbReference>
<protein>
    <recommendedName>
        <fullName evidence="1">Carrier domain-containing protein</fullName>
    </recommendedName>
</protein>
<name>A0A2H5FHT3_9GAMM</name>
<dbReference type="PROSITE" id="PS50075">
    <property type="entry name" value="CARRIER"/>
    <property type="match status" value="1"/>
</dbReference>
<dbReference type="AlphaFoldDB" id="A0A2H5FHT3"/>
<feature type="domain" description="Carrier" evidence="1">
    <location>
        <begin position="7"/>
        <end position="85"/>
    </location>
</feature>
<evidence type="ECO:0000259" key="1">
    <source>
        <dbReference type="PROSITE" id="PS50075"/>
    </source>
</evidence>
<dbReference type="Proteomes" id="UP000234343">
    <property type="component" value="Chromosome"/>
</dbReference>